<evidence type="ECO:0000313" key="3">
    <source>
        <dbReference type="EMBL" id="KAG0453421.1"/>
    </source>
</evidence>
<dbReference type="PANTHER" id="PTHR37753:SF1">
    <property type="entry name" value="OS01G0940600 PROTEIN"/>
    <property type="match status" value="1"/>
</dbReference>
<sequence>MPMSLSLAYCPPVSSLPRLPLPRKTHAVFALANASCRVLRVVEIERWSRPHPGRRGCPIVHAGGGVPSTSSLILAFFLPLSLLIGTILVSIRIADNLDEKFLEELAMNQAMAEENEEEGEEVEWPDVFEAMDEEEYEEAIQPVEEEAGAAPLRARNRPKRDFL</sequence>
<feature type="transmembrane region" description="Helical" evidence="2">
    <location>
        <begin position="72"/>
        <end position="91"/>
    </location>
</feature>
<dbReference type="EMBL" id="JADCNM010000014">
    <property type="protein sequence ID" value="KAG0453421.1"/>
    <property type="molecule type" value="Genomic_DNA"/>
</dbReference>
<keyword evidence="2" id="KW-0472">Membrane</keyword>
<reference evidence="3 4" key="1">
    <citation type="journal article" date="2020" name="Nat. Food">
        <title>A phased Vanilla planifolia genome enables genetic improvement of flavour and production.</title>
        <authorList>
            <person name="Hasing T."/>
            <person name="Tang H."/>
            <person name="Brym M."/>
            <person name="Khazi F."/>
            <person name="Huang T."/>
            <person name="Chambers A.H."/>
        </authorList>
    </citation>
    <scope>NUCLEOTIDE SEQUENCE [LARGE SCALE GENOMIC DNA]</scope>
    <source>
        <tissue evidence="3">Leaf</tissue>
    </source>
</reference>
<proteinExistence type="predicted"/>
<gene>
    <name evidence="3" type="ORF">HPP92_024725</name>
</gene>
<comment type="caution">
    <text evidence="3">The sequence shown here is derived from an EMBL/GenBank/DDBJ whole genome shotgun (WGS) entry which is preliminary data.</text>
</comment>
<dbReference type="PANTHER" id="PTHR37753">
    <property type="entry name" value="OS01G0940600 PROTEIN"/>
    <property type="match status" value="1"/>
</dbReference>
<name>A0A835PJL7_VANPL</name>
<dbReference type="AlphaFoldDB" id="A0A835PJL7"/>
<feature type="compositionally biased region" description="Basic residues" evidence="1">
    <location>
        <begin position="154"/>
        <end position="163"/>
    </location>
</feature>
<evidence type="ECO:0000256" key="2">
    <source>
        <dbReference type="SAM" id="Phobius"/>
    </source>
</evidence>
<protein>
    <submittedName>
        <fullName evidence="3">Uncharacterized protein</fullName>
    </submittedName>
</protein>
<evidence type="ECO:0000256" key="1">
    <source>
        <dbReference type="SAM" id="MobiDB-lite"/>
    </source>
</evidence>
<keyword evidence="2" id="KW-0812">Transmembrane</keyword>
<accession>A0A835PJL7</accession>
<organism evidence="3 4">
    <name type="scientific">Vanilla planifolia</name>
    <name type="common">Vanilla</name>
    <dbReference type="NCBI Taxonomy" id="51239"/>
    <lineage>
        <taxon>Eukaryota</taxon>
        <taxon>Viridiplantae</taxon>
        <taxon>Streptophyta</taxon>
        <taxon>Embryophyta</taxon>
        <taxon>Tracheophyta</taxon>
        <taxon>Spermatophyta</taxon>
        <taxon>Magnoliopsida</taxon>
        <taxon>Liliopsida</taxon>
        <taxon>Asparagales</taxon>
        <taxon>Orchidaceae</taxon>
        <taxon>Vanilloideae</taxon>
        <taxon>Vanilleae</taxon>
        <taxon>Vanilla</taxon>
    </lineage>
</organism>
<dbReference type="Proteomes" id="UP000639772">
    <property type="component" value="Unassembled WGS sequence"/>
</dbReference>
<evidence type="ECO:0000313" key="4">
    <source>
        <dbReference type="Proteomes" id="UP000639772"/>
    </source>
</evidence>
<keyword evidence="2" id="KW-1133">Transmembrane helix</keyword>
<feature type="region of interest" description="Disordered" evidence="1">
    <location>
        <begin position="142"/>
        <end position="163"/>
    </location>
</feature>